<proteinExistence type="predicted"/>
<sequence length="31" mass="3370">MAVEGDVVVLDDPADFAALAQRLERLTRAKV</sequence>
<keyword evidence="2" id="KW-1185">Reference proteome</keyword>
<accession>A0A399F0U4</accession>
<evidence type="ECO:0000313" key="2">
    <source>
        <dbReference type="Proteomes" id="UP000265715"/>
    </source>
</evidence>
<gene>
    <name evidence="1" type="ORF">Mterra_00475</name>
</gene>
<organism evidence="1 2">
    <name type="scientific">Calidithermus terrae</name>
    <dbReference type="NCBI Taxonomy" id="1408545"/>
    <lineage>
        <taxon>Bacteria</taxon>
        <taxon>Thermotogati</taxon>
        <taxon>Deinococcota</taxon>
        <taxon>Deinococci</taxon>
        <taxon>Thermales</taxon>
        <taxon>Thermaceae</taxon>
        <taxon>Calidithermus</taxon>
    </lineage>
</organism>
<protein>
    <submittedName>
        <fullName evidence="1">Uncharacterized protein</fullName>
    </submittedName>
</protein>
<dbReference type="AlphaFoldDB" id="A0A399F0U4"/>
<dbReference type="Proteomes" id="UP000265715">
    <property type="component" value="Unassembled WGS sequence"/>
</dbReference>
<dbReference type="EMBL" id="QXDL01000010">
    <property type="protein sequence ID" value="RIH90407.1"/>
    <property type="molecule type" value="Genomic_DNA"/>
</dbReference>
<comment type="caution">
    <text evidence="1">The sequence shown here is derived from an EMBL/GenBank/DDBJ whole genome shotgun (WGS) entry which is preliminary data.</text>
</comment>
<name>A0A399F0U4_9DEIN</name>
<evidence type="ECO:0000313" key="1">
    <source>
        <dbReference type="EMBL" id="RIH90407.1"/>
    </source>
</evidence>
<reference evidence="1 2" key="1">
    <citation type="submission" date="2018-08" db="EMBL/GenBank/DDBJ databases">
        <title>Meiothermus terrae DSM 26712 genome sequencing project.</title>
        <authorList>
            <person name="Da Costa M.S."/>
            <person name="Albuquerque L."/>
            <person name="Raposo P."/>
            <person name="Froufe H.J.C."/>
            <person name="Barroso C.S."/>
            <person name="Egas C."/>
        </authorList>
    </citation>
    <scope>NUCLEOTIDE SEQUENCE [LARGE SCALE GENOMIC DNA]</scope>
    <source>
        <strain evidence="1 2">DSM 26712</strain>
    </source>
</reference>